<organism evidence="1 2">
    <name type="scientific">Azospirillum formosense</name>
    <dbReference type="NCBI Taxonomy" id="861533"/>
    <lineage>
        <taxon>Bacteria</taxon>
        <taxon>Pseudomonadati</taxon>
        <taxon>Pseudomonadota</taxon>
        <taxon>Alphaproteobacteria</taxon>
        <taxon>Rhodospirillales</taxon>
        <taxon>Azospirillaceae</taxon>
        <taxon>Azospirillum</taxon>
    </lineage>
</organism>
<evidence type="ECO:0000313" key="1">
    <source>
        <dbReference type="EMBL" id="NUB18759.1"/>
    </source>
</evidence>
<sequence>MATYTEQMQRIWQLHAEAGESVPATTRDVAAWAIRNGLWHPQPADVIAQCAEDLSRALREEYHTDPKGRRVRSKHAVRVTQGGKQLTLWADMRTAPRPHMELAFAQRRQQIVGDCVQLKRDVDSYNEAHPEQIPLPLILDFTDDTAEADAGDGFDEAA</sequence>
<protein>
    <submittedName>
        <fullName evidence="1">Uncharacterized protein</fullName>
    </submittedName>
</protein>
<gene>
    <name evidence="1" type="ORF">GBZ26_05955</name>
</gene>
<reference evidence="1 2" key="1">
    <citation type="submission" date="2019-10" db="EMBL/GenBank/DDBJ databases">
        <title>Genome sequence of Azospirillum formosense CC-Nfb-7.</title>
        <authorList>
            <person name="Ambrosini A."/>
            <person name="Sant'Anna F.H."/>
            <person name="Cassan F.D."/>
            <person name="Souza E.M."/>
            <person name="Passaglia L.M.P."/>
        </authorList>
    </citation>
    <scope>NUCLEOTIDE SEQUENCE [LARGE SCALE GENOMIC DNA]</scope>
    <source>
        <strain evidence="1 2">CC-NFb-7</strain>
    </source>
</reference>
<name>A0ABX2KQ40_9PROT</name>
<dbReference type="RefSeq" id="WP_174438038.1">
    <property type="nucleotide sequence ID" value="NZ_BAABCC010000002.1"/>
</dbReference>
<accession>A0ABX2KQ40</accession>
<evidence type="ECO:0000313" key="2">
    <source>
        <dbReference type="Proteomes" id="UP000639419"/>
    </source>
</evidence>
<proteinExistence type="predicted"/>
<dbReference type="Proteomes" id="UP000639419">
    <property type="component" value="Unassembled WGS sequence"/>
</dbReference>
<keyword evidence="2" id="KW-1185">Reference proteome</keyword>
<dbReference type="EMBL" id="WHOR01000026">
    <property type="protein sequence ID" value="NUB18759.1"/>
    <property type="molecule type" value="Genomic_DNA"/>
</dbReference>
<comment type="caution">
    <text evidence="1">The sequence shown here is derived from an EMBL/GenBank/DDBJ whole genome shotgun (WGS) entry which is preliminary data.</text>
</comment>